<dbReference type="SUPFAM" id="SSF52058">
    <property type="entry name" value="L domain-like"/>
    <property type="match status" value="1"/>
</dbReference>
<dbReference type="VEuPathDB" id="CryptoDB:Cvel_5505"/>
<proteinExistence type="predicted"/>
<protein>
    <recommendedName>
        <fullName evidence="2">Receptor L-domain domain-containing protein</fullName>
    </recommendedName>
</protein>
<dbReference type="EMBL" id="CDMZ01001743">
    <property type="protein sequence ID" value="CEM36957.1"/>
    <property type="molecule type" value="Genomic_DNA"/>
</dbReference>
<organism evidence="1">
    <name type="scientific">Chromera velia CCMP2878</name>
    <dbReference type="NCBI Taxonomy" id="1169474"/>
    <lineage>
        <taxon>Eukaryota</taxon>
        <taxon>Sar</taxon>
        <taxon>Alveolata</taxon>
        <taxon>Colpodellida</taxon>
        <taxon>Chromeraceae</taxon>
        <taxon>Chromera</taxon>
    </lineage>
</organism>
<dbReference type="PhylomeDB" id="A0A0G4H0U2"/>
<name>A0A0G4H0U2_9ALVE</name>
<accession>A0A0G4H0U2</accession>
<evidence type="ECO:0000313" key="1">
    <source>
        <dbReference type="EMBL" id="CEM36957.1"/>
    </source>
</evidence>
<dbReference type="AlphaFoldDB" id="A0A0G4H0U2"/>
<sequence>MEALESVNGNFTVGHWWMGGNPSLRVISLPGLTSTGGYFEVYGTALTSLSVSALTCLEGALLIGQAWWDANPSLESIHLPQLEEVGGSFVVKSNQALSELVLRSCPEEEGEEDRGECLLWEAQWTLRQWVRGARLCLPSLNSWRPLGGSEGRGHVCVFRLCLSVRCSV</sequence>
<reference evidence="1" key="1">
    <citation type="submission" date="2014-11" db="EMBL/GenBank/DDBJ databases">
        <authorList>
            <person name="Otto D Thomas"/>
            <person name="Naeem Raeece"/>
        </authorList>
    </citation>
    <scope>NUCLEOTIDE SEQUENCE</scope>
</reference>
<evidence type="ECO:0008006" key="2">
    <source>
        <dbReference type="Google" id="ProtNLM"/>
    </source>
</evidence>
<gene>
    <name evidence="1" type="ORF">Cvel_5505</name>
</gene>